<protein>
    <submittedName>
        <fullName evidence="1">Uncharacterized protein</fullName>
    </submittedName>
</protein>
<evidence type="ECO:0000313" key="1">
    <source>
        <dbReference type="EMBL" id="KAL2554413.1"/>
    </source>
</evidence>
<name>A0ABD1WXH7_9LAMI</name>
<dbReference type="AlphaFoldDB" id="A0ABD1WXH7"/>
<sequence>MEFDLKSVLNSVGYGSGTPKAIPKWSMATINAKRVPTSVKVDDIISTSLDSRRSSKYSKTNASTLHRMMFIIHRLSNTHLLKKNKKFKEYMGMYRIDSFKDSIGKSIEWAPEEHPNNDPTA</sequence>
<evidence type="ECO:0000313" key="2">
    <source>
        <dbReference type="Proteomes" id="UP001604277"/>
    </source>
</evidence>
<keyword evidence="2" id="KW-1185">Reference proteome</keyword>
<dbReference type="Proteomes" id="UP001604277">
    <property type="component" value="Unassembled WGS sequence"/>
</dbReference>
<dbReference type="EMBL" id="JBFOLJ010000002">
    <property type="protein sequence ID" value="KAL2554413.1"/>
    <property type="molecule type" value="Genomic_DNA"/>
</dbReference>
<reference evidence="2" key="1">
    <citation type="submission" date="2024-07" db="EMBL/GenBank/DDBJ databases">
        <title>Two chromosome-level genome assemblies of Korean endemic species Abeliophyllum distichum and Forsythia ovata (Oleaceae).</title>
        <authorList>
            <person name="Jang H."/>
        </authorList>
    </citation>
    <scope>NUCLEOTIDE SEQUENCE [LARGE SCALE GENOMIC DNA]</scope>
</reference>
<accession>A0ABD1WXH7</accession>
<proteinExistence type="predicted"/>
<gene>
    <name evidence="1" type="ORF">Fot_08032</name>
</gene>
<organism evidence="1 2">
    <name type="scientific">Forsythia ovata</name>
    <dbReference type="NCBI Taxonomy" id="205694"/>
    <lineage>
        <taxon>Eukaryota</taxon>
        <taxon>Viridiplantae</taxon>
        <taxon>Streptophyta</taxon>
        <taxon>Embryophyta</taxon>
        <taxon>Tracheophyta</taxon>
        <taxon>Spermatophyta</taxon>
        <taxon>Magnoliopsida</taxon>
        <taxon>eudicotyledons</taxon>
        <taxon>Gunneridae</taxon>
        <taxon>Pentapetalae</taxon>
        <taxon>asterids</taxon>
        <taxon>lamiids</taxon>
        <taxon>Lamiales</taxon>
        <taxon>Oleaceae</taxon>
        <taxon>Forsythieae</taxon>
        <taxon>Forsythia</taxon>
    </lineage>
</organism>
<comment type="caution">
    <text evidence="1">The sequence shown here is derived from an EMBL/GenBank/DDBJ whole genome shotgun (WGS) entry which is preliminary data.</text>
</comment>